<keyword evidence="3" id="KW-1185">Reference proteome</keyword>
<dbReference type="PANTHER" id="PTHR43792">
    <property type="entry name" value="GNAT FAMILY, PUTATIVE (AFU_ORTHOLOGUE AFUA_3G00765)-RELATED-RELATED"/>
    <property type="match status" value="1"/>
</dbReference>
<dbReference type="InterPro" id="IPR051531">
    <property type="entry name" value="N-acetyltransferase"/>
</dbReference>
<dbReference type="RefSeq" id="WP_209899910.1">
    <property type="nucleotide sequence ID" value="NZ_BAAAJW010000004.1"/>
</dbReference>
<accession>A0ABS4WXV9</accession>
<comment type="caution">
    <text evidence="2">The sequence shown here is derived from an EMBL/GenBank/DDBJ whole genome shotgun (WGS) entry which is preliminary data.</text>
</comment>
<proteinExistence type="predicted"/>
<feature type="domain" description="N-acetyltransferase" evidence="1">
    <location>
        <begin position="23"/>
        <end position="191"/>
    </location>
</feature>
<reference evidence="2 3" key="1">
    <citation type="submission" date="2021-03" db="EMBL/GenBank/DDBJ databases">
        <title>Sequencing the genomes of 1000 actinobacteria strains.</title>
        <authorList>
            <person name="Klenk H.-P."/>
        </authorList>
    </citation>
    <scope>NUCLEOTIDE SEQUENCE [LARGE SCALE GENOMIC DNA]</scope>
    <source>
        <strain evidence="2 3">DSM 14566</strain>
    </source>
</reference>
<dbReference type="Pfam" id="PF13302">
    <property type="entry name" value="Acetyltransf_3"/>
    <property type="match status" value="1"/>
</dbReference>
<dbReference type="InterPro" id="IPR000182">
    <property type="entry name" value="GNAT_dom"/>
</dbReference>
<dbReference type="PROSITE" id="PS51186">
    <property type="entry name" value="GNAT"/>
    <property type="match status" value="1"/>
</dbReference>
<dbReference type="Proteomes" id="UP001519290">
    <property type="component" value="Unassembled WGS sequence"/>
</dbReference>
<sequence>MHGAAIPSSDGDRRAVPLRTPRLRLAPVSAPDLEELFALHADPRAFAEDLTEPLTERAQMRWVLRQWLESWRRHGTGYLTVRARDEATAGLPPGLLGVVGLTPLELEGRPALSAYWRLAPEVRGHGIATEAMRAVLADPRLGASDREVVAVTAVGNGASRALATRLGFTPAPPQREVPGGRSGDVMLIRQR</sequence>
<dbReference type="EMBL" id="JAGIOD010000001">
    <property type="protein sequence ID" value="MBP2381032.1"/>
    <property type="molecule type" value="Genomic_DNA"/>
</dbReference>
<gene>
    <name evidence="2" type="ORF">JOF43_000989</name>
</gene>
<dbReference type="Gene3D" id="3.40.630.30">
    <property type="match status" value="1"/>
</dbReference>
<name>A0ABS4WXV9_9MICO</name>
<evidence type="ECO:0000313" key="3">
    <source>
        <dbReference type="Proteomes" id="UP001519290"/>
    </source>
</evidence>
<protein>
    <submittedName>
        <fullName evidence="2">RimJ/RimL family protein N-acetyltransferase</fullName>
    </submittedName>
</protein>
<evidence type="ECO:0000259" key="1">
    <source>
        <dbReference type="PROSITE" id="PS51186"/>
    </source>
</evidence>
<organism evidence="2 3">
    <name type="scientific">Brachybacterium sacelli</name>
    <dbReference type="NCBI Taxonomy" id="173364"/>
    <lineage>
        <taxon>Bacteria</taxon>
        <taxon>Bacillati</taxon>
        <taxon>Actinomycetota</taxon>
        <taxon>Actinomycetes</taxon>
        <taxon>Micrococcales</taxon>
        <taxon>Dermabacteraceae</taxon>
        <taxon>Brachybacterium</taxon>
    </lineage>
</organism>
<evidence type="ECO:0000313" key="2">
    <source>
        <dbReference type="EMBL" id="MBP2381032.1"/>
    </source>
</evidence>
<dbReference type="PANTHER" id="PTHR43792:SF1">
    <property type="entry name" value="N-ACETYLTRANSFERASE DOMAIN-CONTAINING PROTEIN"/>
    <property type="match status" value="1"/>
</dbReference>
<dbReference type="SUPFAM" id="SSF55729">
    <property type="entry name" value="Acyl-CoA N-acyltransferases (Nat)"/>
    <property type="match status" value="1"/>
</dbReference>
<dbReference type="InterPro" id="IPR016181">
    <property type="entry name" value="Acyl_CoA_acyltransferase"/>
</dbReference>